<dbReference type="AlphaFoldDB" id="A0AAD2FNK3"/>
<reference evidence="2" key="1">
    <citation type="submission" date="2023-08" db="EMBL/GenBank/DDBJ databases">
        <authorList>
            <person name="Audoor S."/>
            <person name="Bilcke G."/>
        </authorList>
    </citation>
    <scope>NUCLEOTIDE SEQUENCE</scope>
</reference>
<comment type="caution">
    <text evidence="2">The sequence shown here is derived from an EMBL/GenBank/DDBJ whole genome shotgun (WGS) entry which is preliminary data.</text>
</comment>
<gene>
    <name evidence="2" type="ORF">CYCCA115_LOCUS11103</name>
</gene>
<name>A0AAD2FNK3_9STRA</name>
<organism evidence="2 3">
    <name type="scientific">Cylindrotheca closterium</name>
    <dbReference type="NCBI Taxonomy" id="2856"/>
    <lineage>
        <taxon>Eukaryota</taxon>
        <taxon>Sar</taxon>
        <taxon>Stramenopiles</taxon>
        <taxon>Ochrophyta</taxon>
        <taxon>Bacillariophyta</taxon>
        <taxon>Bacillariophyceae</taxon>
        <taxon>Bacillariophycidae</taxon>
        <taxon>Bacillariales</taxon>
        <taxon>Bacillariaceae</taxon>
        <taxon>Cylindrotheca</taxon>
    </lineage>
</organism>
<keyword evidence="1" id="KW-0732">Signal</keyword>
<dbReference type="PANTHER" id="PTHR39290:SF6">
    <property type="entry name" value="S-ADENOSYL-L-METHIONINE-DEPENDENT METHYLTRANSFERASES SUPERFAMILY PROTEIN"/>
    <property type="match status" value="1"/>
</dbReference>
<evidence type="ECO:0000313" key="3">
    <source>
        <dbReference type="Proteomes" id="UP001295423"/>
    </source>
</evidence>
<evidence type="ECO:0000256" key="1">
    <source>
        <dbReference type="SAM" id="SignalP"/>
    </source>
</evidence>
<dbReference type="EMBL" id="CAKOGP040001725">
    <property type="protein sequence ID" value="CAJ1947351.1"/>
    <property type="molecule type" value="Genomic_DNA"/>
</dbReference>
<dbReference type="Proteomes" id="UP001295423">
    <property type="component" value="Unassembled WGS sequence"/>
</dbReference>
<keyword evidence="3" id="KW-1185">Reference proteome</keyword>
<sequence>MPRLLLLSLCLALLFTIAVHTSNAQQLDEEDDEIIVRIPEPPNHLSTEIPKDEQERAVIFRGLMETVDSIYFGEEHEGVSRKEKEHLVLAELLRTVKMDPLLMDQRPLQENWMEDLHRKTLALAPSDAFWKVYQRQPNQEQFDSIVNLDKYAQERSKDLDDLRRYAFTPHRDRGMVSSLSVSFSSMILQTLQHFGGYSTPTNDAMTALASKYSPIVEVGAGNGYWSAALQLNGADVATYDSEPPRNLEDDHNPNLFSHVGTPFVSVEQGTCVEVLKAHPEYSERSLMMIWPNNPDHLDNPDQFHEGADKLPIWDVECLEAYLEMGGSTVIYVGEREEQILVRLEYFPPDIGMSSSKKFQSMLKEQFDRVERFELPTWWGVDDLTVWKRKTNSENQEQEQEL</sequence>
<feature type="chain" id="PRO_5042263341" description="Methyltransferase" evidence="1">
    <location>
        <begin position="25"/>
        <end position="401"/>
    </location>
</feature>
<feature type="signal peptide" evidence="1">
    <location>
        <begin position="1"/>
        <end position="24"/>
    </location>
</feature>
<protein>
    <recommendedName>
        <fullName evidence="4">Methyltransferase</fullName>
    </recommendedName>
</protein>
<accession>A0AAD2FNK3</accession>
<evidence type="ECO:0008006" key="4">
    <source>
        <dbReference type="Google" id="ProtNLM"/>
    </source>
</evidence>
<proteinExistence type="predicted"/>
<dbReference type="PANTHER" id="PTHR39290">
    <property type="entry name" value="C3H1-TYPE DOMAIN-CONTAINING PROTEIN-RELATED"/>
    <property type="match status" value="1"/>
</dbReference>
<evidence type="ECO:0000313" key="2">
    <source>
        <dbReference type="EMBL" id="CAJ1947351.1"/>
    </source>
</evidence>